<gene>
    <name evidence="2" type="ORF">BO71DRAFT_482661</name>
</gene>
<dbReference type="VEuPathDB" id="FungiDB:BO71DRAFT_482661"/>
<organism evidence="2 3">
    <name type="scientific">Aspergillus ellipticus CBS 707.79</name>
    <dbReference type="NCBI Taxonomy" id="1448320"/>
    <lineage>
        <taxon>Eukaryota</taxon>
        <taxon>Fungi</taxon>
        <taxon>Dikarya</taxon>
        <taxon>Ascomycota</taxon>
        <taxon>Pezizomycotina</taxon>
        <taxon>Eurotiomycetes</taxon>
        <taxon>Eurotiomycetidae</taxon>
        <taxon>Eurotiales</taxon>
        <taxon>Aspergillaceae</taxon>
        <taxon>Aspergillus</taxon>
        <taxon>Aspergillus subgen. Circumdati</taxon>
    </lineage>
</organism>
<evidence type="ECO:0000313" key="2">
    <source>
        <dbReference type="EMBL" id="PYH95775.1"/>
    </source>
</evidence>
<feature type="compositionally biased region" description="Acidic residues" evidence="1">
    <location>
        <begin position="122"/>
        <end position="140"/>
    </location>
</feature>
<name>A0A319DEG2_9EURO</name>
<keyword evidence="3" id="KW-1185">Reference proteome</keyword>
<feature type="region of interest" description="Disordered" evidence="1">
    <location>
        <begin position="118"/>
        <end position="140"/>
    </location>
</feature>
<protein>
    <submittedName>
        <fullName evidence="2">Uncharacterized protein</fullName>
    </submittedName>
</protein>
<sequence length="140" mass="15578">MCLTLTTKYAHCGCIIDKSSTICRPSTRCLRKEMVLIEDLTEDRCTQCLSSAEKPERLMSLIAAMEEERDMDDSGMIVAAWNEGDEDEGADGGAGFMFGKLEEDWELRRLLMQMDEPVAPLGEEDFGVEGVEGEGEERDG</sequence>
<reference evidence="2 3" key="1">
    <citation type="submission" date="2018-02" db="EMBL/GenBank/DDBJ databases">
        <title>The genomes of Aspergillus section Nigri reveals drivers in fungal speciation.</title>
        <authorList>
            <consortium name="DOE Joint Genome Institute"/>
            <person name="Vesth T.C."/>
            <person name="Nybo J."/>
            <person name="Theobald S."/>
            <person name="Brandl J."/>
            <person name="Frisvad J.C."/>
            <person name="Nielsen K.F."/>
            <person name="Lyhne E.K."/>
            <person name="Kogle M.E."/>
            <person name="Kuo A."/>
            <person name="Riley R."/>
            <person name="Clum A."/>
            <person name="Nolan M."/>
            <person name="Lipzen A."/>
            <person name="Salamov A."/>
            <person name="Henrissat B."/>
            <person name="Wiebenga A."/>
            <person name="De vries R.P."/>
            <person name="Grigoriev I.V."/>
            <person name="Mortensen U.H."/>
            <person name="Andersen M.R."/>
            <person name="Baker S.E."/>
        </authorList>
    </citation>
    <scope>NUCLEOTIDE SEQUENCE [LARGE SCALE GENOMIC DNA]</scope>
    <source>
        <strain evidence="2 3">CBS 707.79</strain>
    </source>
</reference>
<evidence type="ECO:0000256" key="1">
    <source>
        <dbReference type="SAM" id="MobiDB-lite"/>
    </source>
</evidence>
<dbReference type="Proteomes" id="UP000247810">
    <property type="component" value="Unassembled WGS sequence"/>
</dbReference>
<dbReference type="AlphaFoldDB" id="A0A319DEG2"/>
<proteinExistence type="predicted"/>
<dbReference type="EMBL" id="KZ825848">
    <property type="protein sequence ID" value="PYH95775.1"/>
    <property type="molecule type" value="Genomic_DNA"/>
</dbReference>
<evidence type="ECO:0000313" key="3">
    <source>
        <dbReference type="Proteomes" id="UP000247810"/>
    </source>
</evidence>
<accession>A0A319DEG2</accession>